<dbReference type="AlphaFoldDB" id="A0A0A9BUB5"/>
<reference evidence="1" key="2">
    <citation type="journal article" date="2015" name="Data Brief">
        <title>Shoot transcriptome of the giant reed, Arundo donax.</title>
        <authorList>
            <person name="Barrero R.A."/>
            <person name="Guerrero F.D."/>
            <person name="Moolhuijzen P."/>
            <person name="Goolsby J.A."/>
            <person name="Tidwell J."/>
            <person name="Bellgard S.E."/>
            <person name="Bellgard M.I."/>
        </authorList>
    </citation>
    <scope>NUCLEOTIDE SEQUENCE</scope>
    <source>
        <tissue evidence="1">Shoot tissue taken approximately 20 cm above the soil surface</tissue>
    </source>
</reference>
<accession>A0A0A9BUB5</accession>
<protein>
    <submittedName>
        <fullName evidence="1">Uncharacterized protein</fullName>
    </submittedName>
</protein>
<dbReference type="EMBL" id="GBRH01233135">
    <property type="protein sequence ID" value="JAD64760.1"/>
    <property type="molecule type" value="Transcribed_RNA"/>
</dbReference>
<reference evidence="1" key="1">
    <citation type="submission" date="2014-09" db="EMBL/GenBank/DDBJ databases">
        <authorList>
            <person name="Magalhaes I.L.F."/>
            <person name="Oliveira U."/>
            <person name="Santos F.R."/>
            <person name="Vidigal T.H.D.A."/>
            <person name="Brescovit A.D."/>
            <person name="Santos A.J."/>
        </authorList>
    </citation>
    <scope>NUCLEOTIDE SEQUENCE</scope>
    <source>
        <tissue evidence="1">Shoot tissue taken approximately 20 cm above the soil surface</tissue>
    </source>
</reference>
<sequence>MKSRLKCYCLKQASNRLQLQTFHMVKSTWITPL</sequence>
<evidence type="ECO:0000313" key="1">
    <source>
        <dbReference type="EMBL" id="JAD64760.1"/>
    </source>
</evidence>
<proteinExistence type="predicted"/>
<organism evidence="1">
    <name type="scientific">Arundo donax</name>
    <name type="common">Giant reed</name>
    <name type="synonym">Donax arundinaceus</name>
    <dbReference type="NCBI Taxonomy" id="35708"/>
    <lineage>
        <taxon>Eukaryota</taxon>
        <taxon>Viridiplantae</taxon>
        <taxon>Streptophyta</taxon>
        <taxon>Embryophyta</taxon>
        <taxon>Tracheophyta</taxon>
        <taxon>Spermatophyta</taxon>
        <taxon>Magnoliopsida</taxon>
        <taxon>Liliopsida</taxon>
        <taxon>Poales</taxon>
        <taxon>Poaceae</taxon>
        <taxon>PACMAD clade</taxon>
        <taxon>Arundinoideae</taxon>
        <taxon>Arundineae</taxon>
        <taxon>Arundo</taxon>
    </lineage>
</organism>
<name>A0A0A9BUB5_ARUDO</name>